<sequence>MKKKELEYFINNMLINKEDVLLSLRDYIEYCKETKEENWSEKKREIIIKILFNFYNTIKDFDFPVTNSKNWYYEYFWNRDGISLELMYCNELTLDDEGEIDSTSSSNSIIIAEEKCLYLSVEEYAKVYDVKPTTVRQWIRRGKIRNAKKIGRDWLISELADKPQKGYTDVSYFINYLSNEILEKYPYLEKYEKLSISKSNLENDKYEILLSSKREKYPYERMYLNTIEREKLELMLISENEVYIDETFLIMYIPEKRNKYCIKEGEIMLENKIEIYEKSTKKILKNDLKIECDNYLENEDDFLIWNSNIYLKKRIFDDKGDYIDKKLLEIISAKIIPASMDFNDKTSFYSPLDYCDSVSGDMYFSYKAIGDDEGIKEEIVKELEMEEEEAYETSVLYVENVEVKESENLNTFLQAFDIVREGLPVQYCKLAIFLLEWQKESKKVKVFLENGWKIRNIDSSSVVMYKKI</sequence>
<evidence type="ECO:0000259" key="1">
    <source>
        <dbReference type="Pfam" id="PF12728"/>
    </source>
</evidence>
<feature type="domain" description="Helix-turn-helix" evidence="1">
    <location>
        <begin position="118"/>
        <end position="158"/>
    </location>
</feature>
<proteinExistence type="predicted"/>
<dbReference type="Pfam" id="PF12728">
    <property type="entry name" value="HTH_17"/>
    <property type="match status" value="1"/>
</dbReference>
<dbReference type="eggNOG" id="COG3415">
    <property type="taxonomic scope" value="Bacteria"/>
</dbReference>
<dbReference type="RefSeq" id="WP_032843829.1">
    <property type="nucleotide sequence ID" value="NZ_KQ235737.1"/>
</dbReference>
<dbReference type="AlphaFoldDB" id="A0A0M1VV42"/>
<gene>
    <name evidence="2" type="ORF">FSCG_01265</name>
</gene>
<organism evidence="2 3">
    <name type="scientific">Fusobacterium vincentii 4_1_13</name>
    <dbReference type="NCBI Taxonomy" id="469606"/>
    <lineage>
        <taxon>Bacteria</taxon>
        <taxon>Fusobacteriati</taxon>
        <taxon>Fusobacteriota</taxon>
        <taxon>Fusobacteriia</taxon>
        <taxon>Fusobacteriales</taxon>
        <taxon>Fusobacteriaceae</taxon>
        <taxon>Fusobacterium</taxon>
    </lineage>
</organism>
<dbReference type="Proteomes" id="UP000004925">
    <property type="component" value="Unassembled WGS sequence"/>
</dbReference>
<evidence type="ECO:0000313" key="2">
    <source>
        <dbReference type="EMBL" id="EEO40552.2"/>
    </source>
</evidence>
<dbReference type="InterPro" id="IPR041657">
    <property type="entry name" value="HTH_17"/>
</dbReference>
<reference evidence="2 3" key="1">
    <citation type="submission" date="2011-10" db="EMBL/GenBank/DDBJ databases">
        <title>The Genome Sequence of Fusobacterium sp. 4_1_13.</title>
        <authorList>
            <consortium name="The Broad Institute Genome Sequencing Platform"/>
            <person name="Earl A."/>
            <person name="Ward D."/>
            <person name="Feldgarden M."/>
            <person name="Gevers D."/>
            <person name="Strauss J."/>
            <person name="Ambrose C."/>
            <person name="Allen-Vercoe E."/>
            <person name="Young S.K."/>
            <person name="Zeng Q."/>
            <person name="Gargeya S."/>
            <person name="Fitzgerald M."/>
            <person name="Haas B."/>
            <person name="Abouelleil A."/>
            <person name="Alvarado L."/>
            <person name="Arachchi H.M."/>
            <person name="Berlin A."/>
            <person name="Brown A."/>
            <person name="Chapman S.B."/>
            <person name="Chen Z."/>
            <person name="Dunbar C."/>
            <person name="Freedman E."/>
            <person name="Gearin G."/>
            <person name="Goldberg J."/>
            <person name="Griggs A."/>
            <person name="Gujja S."/>
            <person name="Heiman D."/>
            <person name="Howarth C."/>
            <person name="Larson L."/>
            <person name="Lui A."/>
            <person name="MacDonald P.J."/>
            <person name="Montmayeur A."/>
            <person name="Murphy C."/>
            <person name="Neiman D."/>
            <person name="Pearson M."/>
            <person name="Priest M."/>
            <person name="Roberts A."/>
            <person name="Saif S."/>
            <person name="Shea T."/>
            <person name="Shenoy N."/>
            <person name="Sisk P."/>
            <person name="Stolte C."/>
            <person name="Sykes S."/>
            <person name="Wortman J."/>
            <person name="Nusbaum C."/>
            <person name="Birren B."/>
        </authorList>
    </citation>
    <scope>NUCLEOTIDE SEQUENCE [LARGE SCALE GENOMIC DNA]</scope>
    <source>
        <strain evidence="2 3">4_1_13</strain>
    </source>
</reference>
<comment type="caution">
    <text evidence="2">The sequence shown here is derived from an EMBL/GenBank/DDBJ whole genome shotgun (WGS) entry which is preliminary data.</text>
</comment>
<accession>A0A0M1VV42</accession>
<protein>
    <submittedName>
        <fullName evidence="2">Excisionase family DNA binding domain-containing protein</fullName>
    </submittedName>
</protein>
<name>A0A0M1VV42_FUSVC</name>
<dbReference type="EMBL" id="ACDE02000019">
    <property type="protein sequence ID" value="EEO40552.2"/>
    <property type="molecule type" value="Genomic_DNA"/>
</dbReference>
<evidence type="ECO:0000313" key="3">
    <source>
        <dbReference type="Proteomes" id="UP000004925"/>
    </source>
</evidence>